<proteinExistence type="predicted"/>
<sequence>MTCCLADGALPIACRKHLYALIIALLIGRRSRMNQNSLMPGPCNSTAIRKAARHLGRFYDLCMAQTGVRITQYAILNLLATRGALTIAELAEILVTDRATMGHNMRPLERDGLIRIAVGKNDRREREITLTEAGRAKEAAGRIAWEGAQRRFEAAFGKEDALAMRRVMQRVTTLDLERPE</sequence>
<gene>
    <name evidence="5" type="ORF">CAL12_16780</name>
</gene>
<evidence type="ECO:0000256" key="2">
    <source>
        <dbReference type="ARBA" id="ARBA00023125"/>
    </source>
</evidence>
<reference evidence="5 6" key="1">
    <citation type="submission" date="2017-05" db="EMBL/GenBank/DDBJ databases">
        <title>Complete and WGS of Bordetella genogroups.</title>
        <authorList>
            <person name="Spilker T."/>
            <person name="LiPuma J."/>
        </authorList>
    </citation>
    <scope>NUCLEOTIDE SEQUENCE [LARGE SCALE GENOMIC DNA]</scope>
    <source>
        <strain evidence="5 6">AU19157</strain>
    </source>
</reference>
<dbReference type="EMBL" id="CP021108">
    <property type="protein sequence ID" value="ARP82307.1"/>
    <property type="molecule type" value="Genomic_DNA"/>
</dbReference>
<dbReference type="GO" id="GO:0003677">
    <property type="term" value="F:DNA binding"/>
    <property type="evidence" value="ECO:0007669"/>
    <property type="project" value="UniProtKB-KW"/>
</dbReference>
<organism evidence="5 6">
    <name type="scientific">Bordetella genomosp. 8</name>
    <dbReference type="NCBI Taxonomy" id="1416806"/>
    <lineage>
        <taxon>Bacteria</taxon>
        <taxon>Pseudomonadati</taxon>
        <taxon>Pseudomonadota</taxon>
        <taxon>Betaproteobacteria</taxon>
        <taxon>Burkholderiales</taxon>
        <taxon>Alcaligenaceae</taxon>
        <taxon>Bordetella</taxon>
    </lineage>
</organism>
<dbReference type="GO" id="GO:0003700">
    <property type="term" value="F:DNA-binding transcription factor activity"/>
    <property type="evidence" value="ECO:0007669"/>
    <property type="project" value="InterPro"/>
</dbReference>
<dbReference type="Pfam" id="PF01047">
    <property type="entry name" value="MarR"/>
    <property type="match status" value="1"/>
</dbReference>
<dbReference type="STRING" id="1416806.CAL12_16780"/>
<dbReference type="InterPro" id="IPR036388">
    <property type="entry name" value="WH-like_DNA-bd_sf"/>
</dbReference>
<dbReference type="Gene3D" id="1.10.10.10">
    <property type="entry name" value="Winged helix-like DNA-binding domain superfamily/Winged helix DNA-binding domain"/>
    <property type="match status" value="1"/>
</dbReference>
<dbReference type="SMART" id="SM00347">
    <property type="entry name" value="HTH_MARR"/>
    <property type="match status" value="1"/>
</dbReference>
<keyword evidence="1" id="KW-0805">Transcription regulation</keyword>
<keyword evidence="3" id="KW-0804">Transcription</keyword>
<keyword evidence="2" id="KW-0238">DNA-binding</keyword>
<evidence type="ECO:0000259" key="4">
    <source>
        <dbReference type="PROSITE" id="PS50995"/>
    </source>
</evidence>
<dbReference type="InterPro" id="IPR039422">
    <property type="entry name" value="MarR/SlyA-like"/>
</dbReference>
<dbReference type="KEGG" id="bgv:CAL12_16780"/>
<protein>
    <recommendedName>
        <fullName evidence="4">HTH marR-type domain-containing protein</fullName>
    </recommendedName>
</protein>
<accession>A0A1W6YML5</accession>
<dbReference type="Proteomes" id="UP000194151">
    <property type="component" value="Chromosome"/>
</dbReference>
<dbReference type="InterPro" id="IPR023187">
    <property type="entry name" value="Tscrpt_reg_MarR-type_CS"/>
</dbReference>
<dbReference type="PANTHER" id="PTHR33164:SF105">
    <property type="entry name" value="TRANSCRIPTIONAL REPRESSOR PROTEIN-RELATED"/>
    <property type="match status" value="1"/>
</dbReference>
<evidence type="ECO:0000313" key="5">
    <source>
        <dbReference type="EMBL" id="ARP82307.1"/>
    </source>
</evidence>
<feature type="domain" description="HTH marR-type" evidence="4">
    <location>
        <begin position="41"/>
        <end position="173"/>
    </location>
</feature>
<dbReference type="GO" id="GO:0006950">
    <property type="term" value="P:response to stress"/>
    <property type="evidence" value="ECO:0007669"/>
    <property type="project" value="TreeGrafter"/>
</dbReference>
<evidence type="ECO:0000313" key="6">
    <source>
        <dbReference type="Proteomes" id="UP000194151"/>
    </source>
</evidence>
<evidence type="ECO:0000256" key="1">
    <source>
        <dbReference type="ARBA" id="ARBA00023015"/>
    </source>
</evidence>
<evidence type="ECO:0000256" key="3">
    <source>
        <dbReference type="ARBA" id="ARBA00023163"/>
    </source>
</evidence>
<dbReference type="InterPro" id="IPR000835">
    <property type="entry name" value="HTH_MarR-typ"/>
</dbReference>
<dbReference type="PROSITE" id="PS01117">
    <property type="entry name" value="HTH_MARR_1"/>
    <property type="match status" value="1"/>
</dbReference>
<dbReference type="InterPro" id="IPR036390">
    <property type="entry name" value="WH_DNA-bd_sf"/>
</dbReference>
<dbReference type="PROSITE" id="PS50995">
    <property type="entry name" value="HTH_MARR_2"/>
    <property type="match status" value="1"/>
</dbReference>
<dbReference type="AlphaFoldDB" id="A0A1W6YML5"/>
<dbReference type="SUPFAM" id="SSF46785">
    <property type="entry name" value="Winged helix' DNA-binding domain"/>
    <property type="match status" value="1"/>
</dbReference>
<name>A0A1W6YML5_9BORD</name>
<dbReference type="PANTHER" id="PTHR33164">
    <property type="entry name" value="TRANSCRIPTIONAL REGULATOR, MARR FAMILY"/>
    <property type="match status" value="1"/>
</dbReference>
<keyword evidence="6" id="KW-1185">Reference proteome</keyword>